<reference evidence="5" key="1">
    <citation type="journal article" date="2014" name="Int. J. Syst. Evol. Microbiol.">
        <title>Complete genome sequence of Corynebacterium casei LMG S-19264T (=DSM 44701T), isolated from a smear-ripened cheese.</title>
        <authorList>
            <consortium name="US DOE Joint Genome Institute (JGI-PGF)"/>
            <person name="Walter F."/>
            <person name="Albersmeier A."/>
            <person name="Kalinowski J."/>
            <person name="Ruckert C."/>
        </authorList>
    </citation>
    <scope>NUCLEOTIDE SEQUENCE</scope>
    <source>
        <strain evidence="5">CGMCC 1.15178</strain>
    </source>
</reference>
<dbReference type="SUPFAM" id="SSF103481">
    <property type="entry name" value="Multidrug resistance efflux transporter EmrE"/>
    <property type="match status" value="2"/>
</dbReference>
<protein>
    <submittedName>
        <fullName evidence="5">Membrane protein</fullName>
    </submittedName>
</protein>
<feature type="transmembrane region" description="Helical" evidence="3">
    <location>
        <begin position="239"/>
        <end position="259"/>
    </location>
</feature>
<keyword evidence="6" id="KW-1185">Reference proteome</keyword>
<evidence type="ECO:0000256" key="2">
    <source>
        <dbReference type="ARBA" id="ARBA00007362"/>
    </source>
</evidence>
<comment type="subcellular location">
    <subcellularLocation>
        <location evidence="1">Endomembrane system</location>
        <topology evidence="1">Multi-pass membrane protein</topology>
    </subcellularLocation>
</comment>
<organism evidence="5 6">
    <name type="scientific">Paenibacillus nasutitermitis</name>
    <dbReference type="NCBI Taxonomy" id="1652958"/>
    <lineage>
        <taxon>Bacteria</taxon>
        <taxon>Bacillati</taxon>
        <taxon>Bacillota</taxon>
        <taxon>Bacilli</taxon>
        <taxon>Bacillales</taxon>
        <taxon>Paenibacillaceae</taxon>
        <taxon>Paenibacillus</taxon>
    </lineage>
</organism>
<gene>
    <name evidence="5" type="ORF">GCM10010911_05170</name>
</gene>
<dbReference type="PANTHER" id="PTHR22911:SF137">
    <property type="entry name" value="SOLUTE CARRIER FAMILY 35 MEMBER G2-RELATED"/>
    <property type="match status" value="1"/>
</dbReference>
<evidence type="ECO:0000313" key="5">
    <source>
        <dbReference type="EMBL" id="GGD50594.1"/>
    </source>
</evidence>
<feature type="transmembrane region" description="Helical" evidence="3">
    <location>
        <begin position="213"/>
        <end position="233"/>
    </location>
</feature>
<feature type="transmembrane region" description="Helical" evidence="3">
    <location>
        <begin position="176"/>
        <end position="201"/>
    </location>
</feature>
<feature type="transmembrane region" description="Helical" evidence="3">
    <location>
        <begin position="6"/>
        <end position="22"/>
    </location>
</feature>
<proteinExistence type="inferred from homology"/>
<keyword evidence="3" id="KW-0812">Transmembrane</keyword>
<dbReference type="EMBL" id="BMHP01000001">
    <property type="protein sequence ID" value="GGD50594.1"/>
    <property type="molecule type" value="Genomic_DNA"/>
</dbReference>
<feature type="transmembrane region" description="Helical" evidence="3">
    <location>
        <begin position="92"/>
        <end position="112"/>
    </location>
</feature>
<evidence type="ECO:0000313" key="6">
    <source>
        <dbReference type="Proteomes" id="UP000612456"/>
    </source>
</evidence>
<evidence type="ECO:0000256" key="1">
    <source>
        <dbReference type="ARBA" id="ARBA00004127"/>
    </source>
</evidence>
<accession>A0A916YL65</accession>
<dbReference type="RefSeq" id="WP_188988825.1">
    <property type="nucleotide sequence ID" value="NZ_BMHP01000001.1"/>
</dbReference>
<feature type="transmembrane region" description="Helical" evidence="3">
    <location>
        <begin position="149"/>
        <end position="170"/>
    </location>
</feature>
<dbReference type="Pfam" id="PF00892">
    <property type="entry name" value="EamA"/>
    <property type="match status" value="2"/>
</dbReference>
<sequence>MNGLLFGLLSAFSFGTADFFAGKASKKTGIFSTLFYMQLVGFIFLTAAVTWFGQWHNLNSFADVAAASLWMALDLIGILFLYHGLVSGKSSVVAPIASSFSVFTIILAFAFGERFSTVKLAAIILTLLGIFLTTLVVNGRKKSGSGQKLESGAVWAIVAALFLGTAFFGLRYPHEALGGLVTVWIGRLQATILLPIVYACFKKRLVVPDKNSAYLIVIVGILDALALVCYNLGLGLEDTSIVITATSLFAVVTLLWGVFVGGEKPLWNQWVGISCTFVGISLISLI</sequence>
<dbReference type="GO" id="GO:0016020">
    <property type="term" value="C:membrane"/>
    <property type="evidence" value="ECO:0007669"/>
    <property type="project" value="InterPro"/>
</dbReference>
<dbReference type="AlphaFoldDB" id="A0A916YL65"/>
<comment type="similarity">
    <text evidence="2">Belongs to the EamA transporter family.</text>
</comment>
<dbReference type="InterPro" id="IPR037185">
    <property type="entry name" value="EmrE-like"/>
</dbReference>
<keyword evidence="3" id="KW-1133">Transmembrane helix</keyword>
<name>A0A916YL65_9BACL</name>
<dbReference type="PANTHER" id="PTHR22911">
    <property type="entry name" value="ACYL-MALONYL CONDENSING ENZYME-RELATED"/>
    <property type="match status" value="1"/>
</dbReference>
<dbReference type="Proteomes" id="UP000612456">
    <property type="component" value="Unassembled WGS sequence"/>
</dbReference>
<evidence type="ECO:0000259" key="4">
    <source>
        <dbReference type="Pfam" id="PF00892"/>
    </source>
</evidence>
<evidence type="ECO:0000256" key="3">
    <source>
        <dbReference type="SAM" id="Phobius"/>
    </source>
</evidence>
<feature type="domain" description="EamA" evidence="4">
    <location>
        <begin position="2"/>
        <end position="134"/>
    </location>
</feature>
<feature type="transmembrane region" description="Helical" evidence="3">
    <location>
        <begin position="34"/>
        <end position="52"/>
    </location>
</feature>
<dbReference type="InterPro" id="IPR000620">
    <property type="entry name" value="EamA_dom"/>
</dbReference>
<feature type="transmembrane region" description="Helical" evidence="3">
    <location>
        <begin position="118"/>
        <end position="137"/>
    </location>
</feature>
<feature type="transmembrane region" description="Helical" evidence="3">
    <location>
        <begin position="266"/>
        <end position="285"/>
    </location>
</feature>
<reference evidence="5" key="2">
    <citation type="submission" date="2020-09" db="EMBL/GenBank/DDBJ databases">
        <authorList>
            <person name="Sun Q."/>
            <person name="Zhou Y."/>
        </authorList>
    </citation>
    <scope>NUCLEOTIDE SEQUENCE</scope>
    <source>
        <strain evidence="5">CGMCC 1.15178</strain>
    </source>
</reference>
<dbReference type="Gene3D" id="1.10.3730.20">
    <property type="match status" value="1"/>
</dbReference>
<keyword evidence="3" id="KW-0472">Membrane</keyword>
<feature type="transmembrane region" description="Helical" evidence="3">
    <location>
        <begin position="64"/>
        <end position="85"/>
    </location>
</feature>
<comment type="caution">
    <text evidence="5">The sequence shown here is derived from an EMBL/GenBank/DDBJ whole genome shotgun (WGS) entry which is preliminary data.</text>
</comment>
<feature type="domain" description="EamA" evidence="4">
    <location>
        <begin position="151"/>
        <end position="284"/>
    </location>
</feature>